<dbReference type="InterPro" id="IPR046275">
    <property type="entry name" value="DUF6308"/>
</dbReference>
<sequence>MSEHVAPPSPSALAEGSIEQVERVAAAIDDLLADPRTAAAVQRFYDPATQFAGDTFLSLAPNDPQTIGPADLLAVSLLTVTPGAVAVRTLLPGGLLADQVSELLATIPTCTPLWDATDLDLTRASALWTLLKTTVGVRSTIAGKIMARKRPELIPIIDSVVANRLACTPGTYWTTFRRVLQSPALRTRVAALKPDQPVLRILDTVMWMHWRRHGLTSAPTPT</sequence>
<organism evidence="1 2">
    <name type="scientific">Dactylosporangium cerinum</name>
    <dbReference type="NCBI Taxonomy" id="1434730"/>
    <lineage>
        <taxon>Bacteria</taxon>
        <taxon>Bacillati</taxon>
        <taxon>Actinomycetota</taxon>
        <taxon>Actinomycetes</taxon>
        <taxon>Micromonosporales</taxon>
        <taxon>Micromonosporaceae</taxon>
        <taxon>Dactylosporangium</taxon>
    </lineage>
</organism>
<accession>A0ABV9WDR5</accession>
<evidence type="ECO:0000313" key="1">
    <source>
        <dbReference type="EMBL" id="MFC5005582.1"/>
    </source>
</evidence>
<protein>
    <submittedName>
        <fullName evidence="1">DUF6308 family protein</fullName>
    </submittedName>
</protein>
<keyword evidence="2" id="KW-1185">Reference proteome</keyword>
<comment type="caution">
    <text evidence="1">The sequence shown here is derived from an EMBL/GenBank/DDBJ whole genome shotgun (WGS) entry which is preliminary data.</text>
</comment>
<gene>
    <name evidence="1" type="ORF">ACFPIJ_48130</name>
</gene>
<proteinExistence type="predicted"/>
<evidence type="ECO:0000313" key="2">
    <source>
        <dbReference type="Proteomes" id="UP001595912"/>
    </source>
</evidence>
<dbReference type="Pfam" id="PF19827">
    <property type="entry name" value="DUF6308"/>
    <property type="match status" value="1"/>
</dbReference>
<reference evidence="2" key="1">
    <citation type="journal article" date="2019" name="Int. J. Syst. Evol. Microbiol.">
        <title>The Global Catalogue of Microorganisms (GCM) 10K type strain sequencing project: providing services to taxonomists for standard genome sequencing and annotation.</title>
        <authorList>
            <consortium name="The Broad Institute Genomics Platform"/>
            <consortium name="The Broad Institute Genome Sequencing Center for Infectious Disease"/>
            <person name="Wu L."/>
            <person name="Ma J."/>
        </authorList>
    </citation>
    <scope>NUCLEOTIDE SEQUENCE [LARGE SCALE GENOMIC DNA]</scope>
    <source>
        <strain evidence="2">CGMCC 4.7152</strain>
    </source>
</reference>
<dbReference type="RefSeq" id="WP_380126223.1">
    <property type="nucleotide sequence ID" value="NZ_JBHSIU010000083.1"/>
</dbReference>
<name>A0ABV9WDR5_9ACTN</name>
<dbReference type="EMBL" id="JBHSIU010000083">
    <property type="protein sequence ID" value="MFC5005582.1"/>
    <property type="molecule type" value="Genomic_DNA"/>
</dbReference>
<dbReference type="Proteomes" id="UP001595912">
    <property type="component" value="Unassembled WGS sequence"/>
</dbReference>